<organism evidence="1 2">
    <name type="scientific">Desmophyllum pertusum</name>
    <dbReference type="NCBI Taxonomy" id="174260"/>
    <lineage>
        <taxon>Eukaryota</taxon>
        <taxon>Metazoa</taxon>
        <taxon>Cnidaria</taxon>
        <taxon>Anthozoa</taxon>
        <taxon>Hexacorallia</taxon>
        <taxon>Scleractinia</taxon>
        <taxon>Caryophylliina</taxon>
        <taxon>Caryophylliidae</taxon>
        <taxon>Desmophyllum</taxon>
    </lineage>
</organism>
<sequence length="103" mass="11131">MQSPSTEVANLVVQSRDCTSSYVNYGCRSSTEVVMSGSKEILTGSQGYHDDVDGKQKLKSLESLSSSFTDLCKSDPNYKPEPLAGLLSPIRRAAISELLTVRA</sequence>
<proteinExistence type="predicted"/>
<gene>
    <name evidence="1" type="ORF">OS493_016612</name>
</gene>
<name>A0A9W9ZDQ1_9CNID</name>
<accession>A0A9W9ZDQ1</accession>
<reference evidence="1" key="1">
    <citation type="submission" date="2023-01" db="EMBL/GenBank/DDBJ databases">
        <title>Genome assembly of the deep-sea coral Lophelia pertusa.</title>
        <authorList>
            <person name="Herrera S."/>
            <person name="Cordes E."/>
        </authorList>
    </citation>
    <scope>NUCLEOTIDE SEQUENCE</scope>
    <source>
        <strain evidence="1">USNM1676648</strain>
        <tissue evidence="1">Polyp</tissue>
    </source>
</reference>
<evidence type="ECO:0000313" key="2">
    <source>
        <dbReference type="Proteomes" id="UP001163046"/>
    </source>
</evidence>
<dbReference type="AlphaFoldDB" id="A0A9W9ZDQ1"/>
<evidence type="ECO:0000313" key="1">
    <source>
        <dbReference type="EMBL" id="KAJ7379375.1"/>
    </source>
</evidence>
<keyword evidence="2" id="KW-1185">Reference proteome</keyword>
<comment type="caution">
    <text evidence="1">The sequence shown here is derived from an EMBL/GenBank/DDBJ whole genome shotgun (WGS) entry which is preliminary data.</text>
</comment>
<dbReference type="Proteomes" id="UP001163046">
    <property type="component" value="Unassembled WGS sequence"/>
</dbReference>
<dbReference type="EMBL" id="MU826358">
    <property type="protein sequence ID" value="KAJ7379375.1"/>
    <property type="molecule type" value="Genomic_DNA"/>
</dbReference>
<protein>
    <submittedName>
        <fullName evidence="1">Uncharacterized protein</fullName>
    </submittedName>
</protein>